<dbReference type="EMBL" id="FQVT01000003">
    <property type="protein sequence ID" value="SHF90466.1"/>
    <property type="molecule type" value="Genomic_DNA"/>
</dbReference>
<evidence type="ECO:0000256" key="5">
    <source>
        <dbReference type="ARBA" id="ARBA00023136"/>
    </source>
</evidence>
<feature type="transmembrane region" description="Helical" evidence="6">
    <location>
        <begin position="293"/>
        <end position="315"/>
    </location>
</feature>
<evidence type="ECO:0000256" key="2">
    <source>
        <dbReference type="ARBA" id="ARBA00022475"/>
    </source>
</evidence>
<feature type="transmembrane region" description="Helical" evidence="6">
    <location>
        <begin position="175"/>
        <end position="194"/>
    </location>
</feature>
<keyword evidence="5 6" id="KW-0472">Membrane</keyword>
<evidence type="ECO:0000313" key="8">
    <source>
        <dbReference type="Proteomes" id="UP000183945"/>
    </source>
</evidence>
<protein>
    <submittedName>
        <fullName evidence="7">Membrane protein involved in the export of O-antigen and teichoic acid</fullName>
    </submittedName>
</protein>
<feature type="transmembrane region" description="Helical" evidence="6">
    <location>
        <begin position="118"/>
        <end position="137"/>
    </location>
</feature>
<feature type="transmembrane region" description="Helical" evidence="6">
    <location>
        <begin position="91"/>
        <end position="112"/>
    </location>
</feature>
<keyword evidence="8" id="KW-1185">Reference proteome</keyword>
<name>A0A1M5FG51_SALEC</name>
<organism evidence="7 8">
    <name type="scientific">Salegentibacter echinorum</name>
    <dbReference type="NCBI Taxonomy" id="1073325"/>
    <lineage>
        <taxon>Bacteria</taxon>
        <taxon>Pseudomonadati</taxon>
        <taxon>Bacteroidota</taxon>
        <taxon>Flavobacteriia</taxon>
        <taxon>Flavobacteriales</taxon>
        <taxon>Flavobacteriaceae</taxon>
        <taxon>Salegentibacter</taxon>
    </lineage>
</organism>
<dbReference type="Proteomes" id="UP000183945">
    <property type="component" value="Unassembled WGS sequence"/>
</dbReference>
<reference evidence="8" key="1">
    <citation type="submission" date="2016-11" db="EMBL/GenBank/DDBJ databases">
        <authorList>
            <person name="Varghese N."/>
            <person name="Submissions S."/>
        </authorList>
    </citation>
    <scope>NUCLEOTIDE SEQUENCE [LARGE SCALE GENOMIC DNA]</scope>
    <source>
        <strain evidence="8">DSM 24579</strain>
    </source>
</reference>
<keyword evidence="3 6" id="KW-0812">Transmembrane</keyword>
<keyword evidence="2" id="KW-1003">Cell membrane</keyword>
<feature type="transmembrane region" description="Helical" evidence="6">
    <location>
        <begin position="385"/>
        <end position="408"/>
    </location>
</feature>
<sequence length="419" mass="47434">MNFFGTKIPATALSFTGGSLFKTFTTMAVSIIAIKLIGPEKLGMWQAALLIKPYVAFLQLGLTQGLGRQIPFLLGQKNDYRVRQYASNAQFVTTLYTLTCAIIAVALTFFLAEGINEKLIYITAGIFIATMFVDNYLSSTYRSSKSFANLAKVYFVASIFEILLLPLIYYYGFNGYMIILLLHSIFSTSLLIYFRPIKVASKFNKDIFFENIKIGFPMVSLDFLRSIPDTYPKIFILYFLSTTALGLTSPANAALAAFAVLPASLAKYVYPNMTFNFGKTANKLKLWQTSKKLSGLLTGIGLVGLFSIFIIPYAVENFFPKYVEAISITKIALFIAFFRMFTILFTVFNTLKAYKIQFIVSLIRNICYLIFPLLFYYFASTSQQLEFIFLGVLVAEFLYVVALFYFIFRVTHNKLSYDD</sequence>
<dbReference type="InterPro" id="IPR050833">
    <property type="entry name" value="Poly_Biosynth_Transport"/>
</dbReference>
<dbReference type="PANTHER" id="PTHR30250">
    <property type="entry name" value="PST FAMILY PREDICTED COLANIC ACID TRANSPORTER"/>
    <property type="match status" value="1"/>
</dbReference>
<feature type="transmembrane region" description="Helical" evidence="6">
    <location>
        <begin position="149"/>
        <end position="169"/>
    </location>
</feature>
<accession>A0A1M5FG51</accession>
<feature type="transmembrane region" description="Helical" evidence="6">
    <location>
        <begin position="327"/>
        <end position="351"/>
    </location>
</feature>
<dbReference type="AlphaFoldDB" id="A0A1M5FG51"/>
<gene>
    <name evidence="7" type="ORF">SAMN05444483_103177</name>
</gene>
<evidence type="ECO:0000256" key="6">
    <source>
        <dbReference type="SAM" id="Phobius"/>
    </source>
</evidence>
<evidence type="ECO:0000256" key="1">
    <source>
        <dbReference type="ARBA" id="ARBA00004651"/>
    </source>
</evidence>
<proteinExistence type="predicted"/>
<evidence type="ECO:0000256" key="3">
    <source>
        <dbReference type="ARBA" id="ARBA00022692"/>
    </source>
</evidence>
<evidence type="ECO:0000256" key="4">
    <source>
        <dbReference type="ARBA" id="ARBA00022989"/>
    </source>
</evidence>
<dbReference type="GO" id="GO:0005886">
    <property type="term" value="C:plasma membrane"/>
    <property type="evidence" value="ECO:0007669"/>
    <property type="project" value="UniProtKB-SubCell"/>
</dbReference>
<feature type="transmembrane region" description="Helical" evidence="6">
    <location>
        <begin position="20"/>
        <end position="38"/>
    </location>
</feature>
<dbReference type="PANTHER" id="PTHR30250:SF11">
    <property type="entry name" value="O-ANTIGEN TRANSPORTER-RELATED"/>
    <property type="match status" value="1"/>
</dbReference>
<comment type="subcellular location">
    <subcellularLocation>
        <location evidence="1">Cell membrane</location>
        <topology evidence="1">Multi-pass membrane protein</topology>
    </subcellularLocation>
</comment>
<keyword evidence="4 6" id="KW-1133">Transmembrane helix</keyword>
<dbReference type="STRING" id="1073325.SAMN05444483_103177"/>
<evidence type="ECO:0000313" key="7">
    <source>
        <dbReference type="EMBL" id="SHF90466.1"/>
    </source>
</evidence>
<feature type="transmembrane region" description="Helical" evidence="6">
    <location>
        <begin position="358"/>
        <end position="379"/>
    </location>
</feature>